<dbReference type="Proteomes" id="UP000729402">
    <property type="component" value="Unassembled WGS sequence"/>
</dbReference>
<dbReference type="AlphaFoldDB" id="A0A8J5RK40"/>
<proteinExistence type="predicted"/>
<evidence type="ECO:0000313" key="2">
    <source>
        <dbReference type="Proteomes" id="UP000729402"/>
    </source>
</evidence>
<evidence type="ECO:0000313" key="1">
    <source>
        <dbReference type="EMBL" id="KAG8047264.1"/>
    </source>
</evidence>
<protein>
    <submittedName>
        <fullName evidence="1">Uncharacterized protein</fullName>
    </submittedName>
</protein>
<organism evidence="1 2">
    <name type="scientific">Zizania palustris</name>
    <name type="common">Northern wild rice</name>
    <dbReference type="NCBI Taxonomy" id="103762"/>
    <lineage>
        <taxon>Eukaryota</taxon>
        <taxon>Viridiplantae</taxon>
        <taxon>Streptophyta</taxon>
        <taxon>Embryophyta</taxon>
        <taxon>Tracheophyta</taxon>
        <taxon>Spermatophyta</taxon>
        <taxon>Magnoliopsida</taxon>
        <taxon>Liliopsida</taxon>
        <taxon>Poales</taxon>
        <taxon>Poaceae</taxon>
        <taxon>BOP clade</taxon>
        <taxon>Oryzoideae</taxon>
        <taxon>Oryzeae</taxon>
        <taxon>Zizaniinae</taxon>
        <taxon>Zizania</taxon>
    </lineage>
</organism>
<reference evidence="1" key="1">
    <citation type="journal article" date="2021" name="bioRxiv">
        <title>Whole Genome Assembly and Annotation of Northern Wild Rice, Zizania palustris L., Supports a Whole Genome Duplication in the Zizania Genus.</title>
        <authorList>
            <person name="Haas M."/>
            <person name="Kono T."/>
            <person name="Macchietto M."/>
            <person name="Millas R."/>
            <person name="McGilp L."/>
            <person name="Shao M."/>
            <person name="Duquette J."/>
            <person name="Hirsch C.N."/>
            <person name="Kimball J."/>
        </authorList>
    </citation>
    <scope>NUCLEOTIDE SEQUENCE</scope>
    <source>
        <tissue evidence="1">Fresh leaf tissue</tissue>
    </source>
</reference>
<gene>
    <name evidence="1" type="ORF">GUJ93_ZPchr0008g12268</name>
</gene>
<name>A0A8J5RK40_ZIZPA</name>
<reference evidence="1" key="2">
    <citation type="submission" date="2021-02" db="EMBL/GenBank/DDBJ databases">
        <authorList>
            <person name="Kimball J.A."/>
            <person name="Haas M.W."/>
            <person name="Macchietto M."/>
            <person name="Kono T."/>
            <person name="Duquette J."/>
            <person name="Shao M."/>
        </authorList>
    </citation>
    <scope>NUCLEOTIDE SEQUENCE</scope>
    <source>
        <tissue evidence="1">Fresh leaf tissue</tissue>
    </source>
</reference>
<accession>A0A8J5RK40</accession>
<sequence>MRRPYTDAPSSALRGLLYTDAPRAAPYPPCRPIVANPHHVLRSTLGPGVGSDGGNDPNFFLFDWHILPFYSSLTGKRVYLRVYGAGG</sequence>
<dbReference type="EMBL" id="JAAALK010000290">
    <property type="protein sequence ID" value="KAG8047264.1"/>
    <property type="molecule type" value="Genomic_DNA"/>
</dbReference>
<keyword evidence="2" id="KW-1185">Reference proteome</keyword>
<comment type="caution">
    <text evidence="1">The sequence shown here is derived from an EMBL/GenBank/DDBJ whole genome shotgun (WGS) entry which is preliminary data.</text>
</comment>